<dbReference type="RefSeq" id="WP_173225743.1">
    <property type="nucleotide sequence ID" value="NZ_CP048104.1"/>
</dbReference>
<keyword evidence="1 2" id="KW-0238">DNA-binding</keyword>
<protein>
    <submittedName>
        <fullName evidence="4">TetR/AcrR family transcriptional regulator</fullName>
    </submittedName>
</protein>
<dbReference type="PANTHER" id="PTHR43479:SF21">
    <property type="entry name" value="TRANSCRIPTIONAL REGULATOR, TETR FAMILY"/>
    <property type="match status" value="1"/>
</dbReference>
<gene>
    <name evidence="4" type="ORF">GXN76_14670</name>
</gene>
<dbReference type="Proteomes" id="UP000503088">
    <property type="component" value="Chromosome"/>
</dbReference>
<dbReference type="PANTHER" id="PTHR43479">
    <property type="entry name" value="ACREF/ENVCD OPERON REPRESSOR-RELATED"/>
    <property type="match status" value="1"/>
</dbReference>
<dbReference type="Pfam" id="PF00440">
    <property type="entry name" value="TetR_N"/>
    <property type="match status" value="1"/>
</dbReference>
<dbReference type="AlphaFoldDB" id="A0A7D3XKM6"/>
<evidence type="ECO:0000256" key="2">
    <source>
        <dbReference type="PROSITE-ProRule" id="PRU00335"/>
    </source>
</evidence>
<dbReference type="SUPFAM" id="SSF46689">
    <property type="entry name" value="Homeodomain-like"/>
    <property type="match status" value="1"/>
</dbReference>
<dbReference type="PROSITE" id="PS01081">
    <property type="entry name" value="HTH_TETR_1"/>
    <property type="match status" value="1"/>
</dbReference>
<dbReference type="GO" id="GO:0003677">
    <property type="term" value="F:DNA binding"/>
    <property type="evidence" value="ECO:0007669"/>
    <property type="project" value="UniProtKB-UniRule"/>
</dbReference>
<name>A0A7D3XKM6_9BACL</name>
<feature type="domain" description="HTH tetR-type" evidence="3">
    <location>
        <begin position="9"/>
        <end position="69"/>
    </location>
</feature>
<reference evidence="4 5" key="1">
    <citation type="submission" date="2020-01" db="EMBL/GenBank/DDBJ databases">
        <authorList>
            <person name="Gulvik C.A."/>
            <person name="Batra D.G."/>
        </authorList>
    </citation>
    <scope>NUCLEOTIDE SEQUENCE [LARGE SCALE GENOMIC DNA]</scope>
    <source>
        <strain evidence="4 5">W9323</strain>
    </source>
</reference>
<dbReference type="InterPro" id="IPR023772">
    <property type="entry name" value="DNA-bd_HTH_TetR-type_CS"/>
</dbReference>
<evidence type="ECO:0000313" key="4">
    <source>
        <dbReference type="EMBL" id="QKG86084.1"/>
    </source>
</evidence>
<dbReference type="InterPro" id="IPR001647">
    <property type="entry name" value="HTH_TetR"/>
</dbReference>
<sequence>MNGYERRKQKKMEQILSASIQLFFKYGFQKVSVNEIAHKANVSPATIYNYFGTKEQLYSDSLIYWLDKQLVQYEDILDSGLSFPEKTKEIMLLEARNLNILADEFPKVPSSDFRGVIQMMDTYNEQKVVPFFKKYVALGKQEGYIRKDQTEEMIMRYFTMFQNELVRNWEGSNQERTTQSMDQLIELFFYGVAGRAQLQE</sequence>
<dbReference type="InterPro" id="IPR009057">
    <property type="entry name" value="Homeodomain-like_sf"/>
</dbReference>
<evidence type="ECO:0000313" key="5">
    <source>
        <dbReference type="Proteomes" id="UP000503088"/>
    </source>
</evidence>
<dbReference type="InterPro" id="IPR050624">
    <property type="entry name" value="HTH-type_Tx_Regulator"/>
</dbReference>
<dbReference type="KEGG" id="kpul:GXN76_14670"/>
<evidence type="ECO:0000256" key="1">
    <source>
        <dbReference type="ARBA" id="ARBA00023125"/>
    </source>
</evidence>
<proteinExistence type="predicted"/>
<dbReference type="EMBL" id="CP048104">
    <property type="protein sequence ID" value="QKG86084.1"/>
    <property type="molecule type" value="Genomic_DNA"/>
</dbReference>
<dbReference type="PROSITE" id="PS50977">
    <property type="entry name" value="HTH_TETR_2"/>
    <property type="match status" value="1"/>
</dbReference>
<feature type="DNA-binding region" description="H-T-H motif" evidence="2">
    <location>
        <begin position="32"/>
        <end position="51"/>
    </location>
</feature>
<organism evidence="4 5">
    <name type="scientific">Kroppenstedtia pulmonis</name>
    <dbReference type="NCBI Taxonomy" id="1380685"/>
    <lineage>
        <taxon>Bacteria</taxon>
        <taxon>Bacillati</taxon>
        <taxon>Bacillota</taxon>
        <taxon>Bacilli</taxon>
        <taxon>Bacillales</taxon>
        <taxon>Thermoactinomycetaceae</taxon>
        <taxon>Kroppenstedtia</taxon>
    </lineage>
</organism>
<evidence type="ECO:0000259" key="3">
    <source>
        <dbReference type="PROSITE" id="PS50977"/>
    </source>
</evidence>
<keyword evidence="5" id="KW-1185">Reference proteome</keyword>
<dbReference type="PRINTS" id="PR00455">
    <property type="entry name" value="HTHTETR"/>
</dbReference>
<dbReference type="Gene3D" id="1.10.357.10">
    <property type="entry name" value="Tetracycline Repressor, domain 2"/>
    <property type="match status" value="1"/>
</dbReference>
<accession>A0A7D3XKM6</accession>